<dbReference type="CDD" id="cd00338">
    <property type="entry name" value="Ser_Recombinase"/>
    <property type="match status" value="1"/>
</dbReference>
<proteinExistence type="predicted"/>
<dbReference type="OrthoDB" id="9769353at2"/>
<dbReference type="PROSITE" id="PS51736">
    <property type="entry name" value="RECOMBINASES_3"/>
    <property type="match status" value="1"/>
</dbReference>
<dbReference type="AlphaFoldDB" id="A0A1I5HC61"/>
<dbReference type="PANTHER" id="PTHR30461">
    <property type="entry name" value="DNA-INVERTASE FROM LAMBDOID PROPHAGE"/>
    <property type="match status" value="1"/>
</dbReference>
<dbReference type="Pfam" id="PF00239">
    <property type="entry name" value="Resolvase"/>
    <property type="match status" value="1"/>
</dbReference>
<evidence type="ECO:0000313" key="5">
    <source>
        <dbReference type="Proteomes" id="UP000198806"/>
    </source>
</evidence>
<evidence type="ECO:0000256" key="1">
    <source>
        <dbReference type="SAM" id="Coils"/>
    </source>
</evidence>
<dbReference type="InterPro" id="IPR025827">
    <property type="entry name" value="Zn_ribbon_recom_dom"/>
</dbReference>
<evidence type="ECO:0000259" key="3">
    <source>
        <dbReference type="PROSITE" id="PS51737"/>
    </source>
</evidence>
<dbReference type="InterPro" id="IPR038109">
    <property type="entry name" value="DNA_bind_recomb_sf"/>
</dbReference>
<sequence length="507" mass="59047">MKAVAYCRVSTNKEEQLDSLESQQTFFSEYAKRNGLELIRIYADEGKSGTKMKNRTELLRLLADAGKDLFEIVLIKDVSRLARNTLDFLTSIRNLKSLGIKVVFVNYDQTSSDSSEFMLTMLSAIAQEESANTSKRVKFGKKQNAEKGKVPNLIFGYDKIPGDYFHLDINQKEAETVKRIYHLYTKDHIGANRIAYILNQEGIKTKRNCKWTQTAVTRILNNPIYIGRIVNGKQEVEDFLTGKRRTLEKNQWMLAQNPRLKIIEEDVYFNAQKLLQGRHNAFKQTRKRTSEKHVLSQLITCKACGSSFRRLVRQYKSTYITWVCNGRNSNGVDFCNNKIIIDEEELLLAITEYIKCCLQHNTNWYQTFIKEIKNYISQNVCDSDSQQNLLSQIKRLNKEKEKYIDMYTNDIISLEELKEKNNCIHNSIEYYQKKLDGIILNGNCDFESIKNLVFPDSTYNTGENSGNRLEFLNIIKPEMFNNNMIKRVMERIEANPDGRIDIYIKHF</sequence>
<feature type="coiled-coil region" evidence="1">
    <location>
        <begin position="386"/>
        <end position="434"/>
    </location>
</feature>
<dbReference type="PROSITE" id="PS51737">
    <property type="entry name" value="RECOMBINASE_DNA_BIND"/>
    <property type="match status" value="1"/>
</dbReference>
<feature type="domain" description="Resolvase/invertase-type recombinase catalytic" evidence="2">
    <location>
        <begin position="2"/>
        <end position="148"/>
    </location>
</feature>
<name>A0A1I5HC61_9FIRM</name>
<dbReference type="SMART" id="SM00857">
    <property type="entry name" value="Resolvase"/>
    <property type="match status" value="1"/>
</dbReference>
<dbReference type="InterPro" id="IPR036162">
    <property type="entry name" value="Resolvase-like_N_sf"/>
</dbReference>
<dbReference type="SUPFAM" id="SSF53041">
    <property type="entry name" value="Resolvase-like"/>
    <property type="match status" value="1"/>
</dbReference>
<gene>
    <name evidence="4" type="ORF">SAMN04489757_12822</name>
</gene>
<dbReference type="PANTHER" id="PTHR30461:SF23">
    <property type="entry name" value="DNA RECOMBINASE-RELATED"/>
    <property type="match status" value="1"/>
</dbReference>
<keyword evidence="5" id="KW-1185">Reference proteome</keyword>
<dbReference type="InterPro" id="IPR011109">
    <property type="entry name" value="DNA_bind_recombinase_dom"/>
</dbReference>
<protein>
    <submittedName>
        <fullName evidence="4">Site-specific DNA recombinase</fullName>
    </submittedName>
</protein>
<dbReference type="Proteomes" id="UP000198806">
    <property type="component" value="Unassembled WGS sequence"/>
</dbReference>
<dbReference type="InterPro" id="IPR006119">
    <property type="entry name" value="Resolv_N"/>
</dbReference>
<dbReference type="Pfam" id="PF07508">
    <property type="entry name" value="Recombinase"/>
    <property type="match status" value="1"/>
</dbReference>
<dbReference type="Gene3D" id="3.90.1750.20">
    <property type="entry name" value="Putative Large Serine Recombinase, Chain B, Domain 2"/>
    <property type="match status" value="1"/>
</dbReference>
<reference evidence="4 5" key="1">
    <citation type="submission" date="2016-10" db="EMBL/GenBank/DDBJ databases">
        <authorList>
            <person name="de Groot N.N."/>
        </authorList>
    </citation>
    <scope>NUCLEOTIDE SEQUENCE [LARGE SCALE GENOMIC DNA]</scope>
    <source>
        <strain evidence="4 5">DSM 1283</strain>
    </source>
</reference>
<organism evidence="4 5">
    <name type="scientific">Anaerocolumna aminovalerica</name>
    <dbReference type="NCBI Taxonomy" id="1527"/>
    <lineage>
        <taxon>Bacteria</taxon>
        <taxon>Bacillati</taxon>
        <taxon>Bacillota</taxon>
        <taxon>Clostridia</taxon>
        <taxon>Lachnospirales</taxon>
        <taxon>Lachnospiraceae</taxon>
        <taxon>Anaerocolumna</taxon>
    </lineage>
</organism>
<dbReference type="GO" id="GO:0003677">
    <property type="term" value="F:DNA binding"/>
    <property type="evidence" value="ECO:0007669"/>
    <property type="project" value="InterPro"/>
</dbReference>
<accession>A0A1I5HC61</accession>
<dbReference type="STRING" id="1527.SAMN04489757_12822"/>
<feature type="domain" description="Recombinase" evidence="3">
    <location>
        <begin position="154"/>
        <end position="281"/>
    </location>
</feature>
<dbReference type="EMBL" id="FOWD01000028">
    <property type="protein sequence ID" value="SFO45884.1"/>
    <property type="molecule type" value="Genomic_DNA"/>
</dbReference>
<dbReference type="InterPro" id="IPR050639">
    <property type="entry name" value="SSR_resolvase"/>
</dbReference>
<evidence type="ECO:0000313" key="4">
    <source>
        <dbReference type="EMBL" id="SFO45884.1"/>
    </source>
</evidence>
<evidence type="ECO:0000259" key="2">
    <source>
        <dbReference type="PROSITE" id="PS51736"/>
    </source>
</evidence>
<dbReference type="RefSeq" id="WP_091687582.1">
    <property type="nucleotide sequence ID" value="NZ_BAABFM010000011.1"/>
</dbReference>
<dbReference type="Gene3D" id="3.40.50.1390">
    <property type="entry name" value="Resolvase, N-terminal catalytic domain"/>
    <property type="match status" value="1"/>
</dbReference>
<keyword evidence="1" id="KW-0175">Coiled coil</keyword>
<dbReference type="Pfam" id="PF13408">
    <property type="entry name" value="Zn_ribbon_recom"/>
    <property type="match status" value="1"/>
</dbReference>
<dbReference type="GO" id="GO:0000150">
    <property type="term" value="F:DNA strand exchange activity"/>
    <property type="evidence" value="ECO:0007669"/>
    <property type="project" value="InterPro"/>
</dbReference>